<dbReference type="EMBL" id="GBRH01160921">
    <property type="protein sequence ID" value="JAE36975.1"/>
    <property type="molecule type" value="Transcribed_RNA"/>
</dbReference>
<organism evidence="1">
    <name type="scientific">Arundo donax</name>
    <name type="common">Giant reed</name>
    <name type="synonym">Donax arundinaceus</name>
    <dbReference type="NCBI Taxonomy" id="35708"/>
    <lineage>
        <taxon>Eukaryota</taxon>
        <taxon>Viridiplantae</taxon>
        <taxon>Streptophyta</taxon>
        <taxon>Embryophyta</taxon>
        <taxon>Tracheophyta</taxon>
        <taxon>Spermatophyta</taxon>
        <taxon>Magnoliopsida</taxon>
        <taxon>Liliopsida</taxon>
        <taxon>Poales</taxon>
        <taxon>Poaceae</taxon>
        <taxon>PACMAD clade</taxon>
        <taxon>Arundinoideae</taxon>
        <taxon>Arundineae</taxon>
        <taxon>Arundo</taxon>
    </lineage>
</organism>
<protein>
    <submittedName>
        <fullName evidence="1">Uncharacterized protein</fullName>
    </submittedName>
</protein>
<accession>A0A0A9HIG0</accession>
<evidence type="ECO:0000313" key="1">
    <source>
        <dbReference type="EMBL" id="JAE36975.1"/>
    </source>
</evidence>
<dbReference type="AlphaFoldDB" id="A0A0A9HIG0"/>
<name>A0A0A9HIG0_ARUDO</name>
<reference evidence="1" key="2">
    <citation type="journal article" date="2015" name="Data Brief">
        <title>Shoot transcriptome of the giant reed, Arundo donax.</title>
        <authorList>
            <person name="Barrero R.A."/>
            <person name="Guerrero F.D."/>
            <person name="Moolhuijzen P."/>
            <person name="Goolsby J.A."/>
            <person name="Tidwell J."/>
            <person name="Bellgard S.E."/>
            <person name="Bellgard M.I."/>
        </authorList>
    </citation>
    <scope>NUCLEOTIDE SEQUENCE</scope>
    <source>
        <tissue evidence="1">Shoot tissue taken approximately 20 cm above the soil surface</tissue>
    </source>
</reference>
<sequence>MILKKIHIKKNPLDIIFSVPCEKYIMCKNEDKYTVWQRKHLQKINSAHEKYLKRKQKML</sequence>
<reference evidence="1" key="1">
    <citation type="submission" date="2014-09" db="EMBL/GenBank/DDBJ databases">
        <authorList>
            <person name="Magalhaes I.L.F."/>
            <person name="Oliveira U."/>
            <person name="Santos F.R."/>
            <person name="Vidigal T.H.D.A."/>
            <person name="Brescovit A.D."/>
            <person name="Santos A.J."/>
        </authorList>
    </citation>
    <scope>NUCLEOTIDE SEQUENCE</scope>
    <source>
        <tissue evidence="1">Shoot tissue taken approximately 20 cm above the soil surface</tissue>
    </source>
</reference>
<proteinExistence type="predicted"/>